<dbReference type="EMBL" id="SKCS01000597">
    <property type="protein sequence ID" value="TNN05119.1"/>
    <property type="molecule type" value="Genomic_DNA"/>
</dbReference>
<dbReference type="STRING" id="6182.A0A4Z2CLH4"/>
<dbReference type="PANTHER" id="PTHR18460:SF3">
    <property type="entry name" value="TELO2-INTERACTING PROTEIN 1 HOMOLOG"/>
    <property type="match status" value="1"/>
</dbReference>
<dbReference type="PANTHER" id="PTHR18460">
    <property type="entry name" value="TEL2 INTERACTING PROTEIN 1 TTI1 FAMILY MEMBER"/>
    <property type="match status" value="1"/>
</dbReference>
<dbReference type="InterPro" id="IPR057567">
    <property type="entry name" value="TPR_TTI1_C"/>
</dbReference>
<feature type="non-terminal residue" evidence="2">
    <location>
        <position position="1"/>
    </location>
</feature>
<feature type="domain" description="TTI1 C-terminal TPR" evidence="1">
    <location>
        <begin position="142"/>
        <end position="309"/>
    </location>
</feature>
<evidence type="ECO:0000313" key="3">
    <source>
        <dbReference type="Proteomes" id="UP000311919"/>
    </source>
</evidence>
<dbReference type="GO" id="GO:0005737">
    <property type="term" value="C:cytoplasm"/>
    <property type="evidence" value="ECO:0007669"/>
    <property type="project" value="TreeGrafter"/>
</dbReference>
<dbReference type="Proteomes" id="UP000311919">
    <property type="component" value="Unassembled WGS sequence"/>
</dbReference>
<accession>A0A4Z2CLH4</accession>
<evidence type="ECO:0000313" key="2">
    <source>
        <dbReference type="EMBL" id="TNN05119.1"/>
    </source>
</evidence>
<keyword evidence="3" id="KW-1185">Reference proteome</keyword>
<evidence type="ECO:0000259" key="1">
    <source>
        <dbReference type="Pfam" id="PF24181"/>
    </source>
</evidence>
<dbReference type="Pfam" id="PF24181">
    <property type="entry name" value="TPR_TTI1_C"/>
    <property type="match status" value="1"/>
</dbReference>
<dbReference type="AlphaFoldDB" id="A0A4Z2CLH4"/>
<organism evidence="2 3">
    <name type="scientific">Schistosoma japonicum</name>
    <name type="common">Blood fluke</name>
    <dbReference type="NCBI Taxonomy" id="6182"/>
    <lineage>
        <taxon>Eukaryota</taxon>
        <taxon>Metazoa</taxon>
        <taxon>Spiralia</taxon>
        <taxon>Lophotrochozoa</taxon>
        <taxon>Platyhelminthes</taxon>
        <taxon>Trematoda</taxon>
        <taxon>Digenea</taxon>
        <taxon>Strigeidida</taxon>
        <taxon>Schistosomatoidea</taxon>
        <taxon>Schistosomatidae</taxon>
        <taxon>Schistosoma</taxon>
    </lineage>
</organism>
<dbReference type="InterPro" id="IPR052587">
    <property type="entry name" value="TELO2-interacting_protein_1"/>
</dbReference>
<comment type="caution">
    <text evidence="2">The sequence shown here is derived from an EMBL/GenBank/DDBJ whole genome shotgun (WGS) entry which is preliminary data.</text>
</comment>
<protein>
    <submittedName>
        <fullName evidence="2">TELO2-interacting protein 1</fullName>
    </submittedName>
</protein>
<gene>
    <name evidence="2" type="ORF">EWB00_009651</name>
</gene>
<dbReference type="OrthoDB" id="49511at2759"/>
<sequence length="372" mass="42535">ISELIKDNADYLVSSITLDFTPYAKLIVCCNATNTLFEYSTIDILAMISSLDLKYDYSSELFLTPFYQLIGFFIQAKIDFTTHSKCSNSPIFKTYPNKSVNRSNNDDVQKNNRNVRWIMTWIHDGNPYILDHLQIVEEVSMCKIMLRCIHLVADGNPKLRIPFYECFKRRLFSVGNETNLLLPIVHKIWTSLIEAFDLLTVLSKVAGNFIRQRASSEIIPPLVLFLTRGASVSASASQSYKYLTSYRVQNRLLRELGPFCRETGILSQSLRPVIGVLVMYLDDLQPEGLQQASMSSIEIIWTLDPGSTWALLISYLGDFEIQNIYSQRLVKPFEAIQIRNRSMDMPKDTNLKLKNISILLNKLHGNCDTVTK</sequence>
<name>A0A4Z2CLH4_SCHJA</name>
<proteinExistence type="predicted"/>
<reference evidence="2 3" key="1">
    <citation type="submission" date="2019-03" db="EMBL/GenBank/DDBJ databases">
        <title>An improved genome assembly of the fluke Schistosoma japonicum.</title>
        <authorList>
            <person name="Hu W."/>
            <person name="Luo F."/>
            <person name="Yin M."/>
            <person name="Mo X."/>
            <person name="Sun C."/>
            <person name="Wu Q."/>
            <person name="Zhu B."/>
            <person name="Xiang M."/>
            <person name="Wang J."/>
            <person name="Wang Y."/>
            <person name="Zhang T."/>
            <person name="Xu B."/>
            <person name="Zheng H."/>
            <person name="Feng Z."/>
        </authorList>
    </citation>
    <scope>NUCLEOTIDE SEQUENCE [LARGE SCALE GENOMIC DNA]</scope>
    <source>
        <strain evidence="2">HuSjv2</strain>
        <tissue evidence="2">Worms</tissue>
    </source>
</reference>